<reference evidence="2 3" key="1">
    <citation type="journal article" date="2011" name="J. Bacteriol.">
        <title>Draft genome sequence of Caloramator australicus strain RC3T, a thermoanaerobe from the Great Artesian Basin of Australia.</title>
        <authorList>
            <person name="Ogg C.D."/>
            <person name="Patel B.K.C."/>
        </authorList>
    </citation>
    <scope>NUCLEOTIDE SEQUENCE [LARGE SCALE GENOMIC DNA]</scope>
    <source>
        <strain evidence="2 3">RC3</strain>
    </source>
</reference>
<proteinExistence type="predicted"/>
<dbReference type="PANTHER" id="PTHR36558:SF1">
    <property type="entry name" value="RESTRICTION ENDONUCLEASE DOMAIN-CONTAINING PROTEIN-RELATED"/>
    <property type="match status" value="1"/>
</dbReference>
<dbReference type="AlphaFoldDB" id="I7KUR5"/>
<keyword evidence="3" id="KW-1185">Reference proteome</keyword>
<dbReference type="EMBL" id="CAKP01000082">
    <property type="protein sequence ID" value="CCJ33683.1"/>
    <property type="molecule type" value="Genomic_DNA"/>
</dbReference>
<dbReference type="STRING" id="857293.CAAU_1599"/>
<evidence type="ECO:0000313" key="2">
    <source>
        <dbReference type="EMBL" id="CCJ33683.1"/>
    </source>
</evidence>
<dbReference type="SUPFAM" id="SSF52980">
    <property type="entry name" value="Restriction endonuclease-like"/>
    <property type="match status" value="1"/>
</dbReference>
<feature type="domain" description="Putative restriction endonuclease" evidence="1">
    <location>
        <begin position="15"/>
        <end position="184"/>
    </location>
</feature>
<dbReference type="Pfam" id="PF05685">
    <property type="entry name" value="Uma2"/>
    <property type="match status" value="1"/>
</dbReference>
<accession>I7KUR5</accession>
<organism evidence="2 3">
    <name type="scientific">Caloramator australicus RC3</name>
    <dbReference type="NCBI Taxonomy" id="857293"/>
    <lineage>
        <taxon>Bacteria</taxon>
        <taxon>Bacillati</taxon>
        <taxon>Bacillota</taxon>
        <taxon>Clostridia</taxon>
        <taxon>Eubacteriales</taxon>
        <taxon>Clostridiaceae</taxon>
        <taxon>Caloramator</taxon>
    </lineage>
</organism>
<dbReference type="InterPro" id="IPR008538">
    <property type="entry name" value="Uma2"/>
</dbReference>
<evidence type="ECO:0000259" key="1">
    <source>
        <dbReference type="Pfam" id="PF05685"/>
    </source>
</evidence>
<evidence type="ECO:0000313" key="3">
    <source>
        <dbReference type="Proteomes" id="UP000007652"/>
    </source>
</evidence>
<dbReference type="InterPro" id="IPR011335">
    <property type="entry name" value="Restrct_endonuc-II-like"/>
</dbReference>
<dbReference type="RefSeq" id="WP_008908947.1">
    <property type="nucleotide sequence ID" value="NZ_CAKP01000082.1"/>
</dbReference>
<dbReference type="Proteomes" id="UP000007652">
    <property type="component" value="Unassembled WGS sequence"/>
</dbReference>
<dbReference type="InterPro" id="IPR012296">
    <property type="entry name" value="Nuclease_put_TT1808"/>
</dbReference>
<dbReference type="OrthoDB" id="9808428at2"/>
<gene>
    <name evidence="2" type="ORF">CAAU_1599</name>
</gene>
<comment type="caution">
    <text evidence="2">The sequence shown here is derived from an EMBL/GenBank/DDBJ whole genome shotgun (WGS) entry which is preliminary data.</text>
</comment>
<dbReference type="PANTHER" id="PTHR36558">
    <property type="entry name" value="GLR1098 PROTEIN"/>
    <property type="match status" value="1"/>
</dbReference>
<dbReference type="eggNOG" id="COG4636">
    <property type="taxonomic scope" value="Bacteria"/>
</dbReference>
<dbReference type="Gene3D" id="3.90.1570.10">
    <property type="entry name" value="tt1808, chain A"/>
    <property type="match status" value="1"/>
</dbReference>
<name>I7KUR5_9CLOT</name>
<protein>
    <recommendedName>
        <fullName evidence="1">Putative restriction endonuclease domain-containing protein</fullName>
    </recommendedName>
</protein>
<sequence length="195" mass="22761">MSLAIQQNKIYTYKDYLSFPDDFKYEIIEGTPYLMSPSPSVQHQRILRKMFIAINDSLKNLNCEVFSAPLDVILTLNASNIESATNVIQPDIFIICDKSKIKEKFILGSPEFIIEIVSNSSQSTDYVKKLNLYEKFKVTEYWIVNPLNKTIIQYYYSDNCYLSPDIYKSNEVITSKIFKNIKFNLEELFHDDQLT</sequence>
<dbReference type="CDD" id="cd06260">
    <property type="entry name" value="DUF820-like"/>
    <property type="match status" value="1"/>
</dbReference>